<dbReference type="EMBL" id="DPBP01000021">
    <property type="protein sequence ID" value="HCE17175.1"/>
    <property type="molecule type" value="Genomic_DNA"/>
</dbReference>
<proteinExistence type="inferred from homology"/>
<dbReference type="InterPro" id="IPR011763">
    <property type="entry name" value="COA_CT_C"/>
</dbReference>
<dbReference type="PROSITE" id="PS50989">
    <property type="entry name" value="COA_CT_CTER"/>
    <property type="match status" value="1"/>
</dbReference>
<dbReference type="Proteomes" id="UP000264141">
    <property type="component" value="Unassembled WGS sequence"/>
</dbReference>
<dbReference type="Pfam" id="PF01039">
    <property type="entry name" value="Carboxyl_trans"/>
    <property type="match status" value="1"/>
</dbReference>
<name>A0A3D1JG25_9CHLR</name>
<dbReference type="SUPFAM" id="SSF52096">
    <property type="entry name" value="ClpP/crotonase"/>
    <property type="match status" value="2"/>
</dbReference>
<evidence type="ECO:0000256" key="2">
    <source>
        <dbReference type="SAM" id="MobiDB-lite"/>
    </source>
</evidence>
<dbReference type="InterPro" id="IPR000438">
    <property type="entry name" value="Acetyl_CoA_COase_Trfase_b_su"/>
</dbReference>
<feature type="region of interest" description="Disordered" evidence="2">
    <location>
        <begin position="1"/>
        <end position="48"/>
    </location>
</feature>
<dbReference type="FunFam" id="3.90.226.10:FF:000016">
    <property type="entry name" value="Propionyl-CoA carboxylase, beta subunit"/>
    <property type="match status" value="1"/>
</dbReference>
<dbReference type="GO" id="GO:0003989">
    <property type="term" value="F:acetyl-CoA carboxylase activity"/>
    <property type="evidence" value="ECO:0007669"/>
    <property type="project" value="InterPro"/>
</dbReference>
<dbReference type="GO" id="GO:0009317">
    <property type="term" value="C:acetyl-CoA carboxylase complex"/>
    <property type="evidence" value="ECO:0007669"/>
    <property type="project" value="InterPro"/>
</dbReference>
<accession>A0A3D1JG25</accession>
<dbReference type="FunFam" id="3.90.226.10:FF:000017">
    <property type="entry name" value="Propionyl-CoA carboxylase subunit beta 5"/>
    <property type="match status" value="1"/>
</dbReference>
<dbReference type="Gene3D" id="3.90.226.10">
    <property type="entry name" value="2-enoyl-CoA Hydratase, Chain A, domain 1"/>
    <property type="match status" value="2"/>
</dbReference>
<protein>
    <submittedName>
        <fullName evidence="5">Methylmalonyl-CoA carboxyltransferase</fullName>
    </submittedName>
</protein>
<dbReference type="GO" id="GO:0015977">
    <property type="term" value="P:carbon fixation"/>
    <property type="evidence" value="ECO:0007669"/>
    <property type="project" value="UniProtKB-ARBA"/>
</dbReference>
<organism evidence="5 6">
    <name type="scientific">Anaerolinea thermolimosa</name>
    <dbReference type="NCBI Taxonomy" id="229919"/>
    <lineage>
        <taxon>Bacteria</taxon>
        <taxon>Bacillati</taxon>
        <taxon>Chloroflexota</taxon>
        <taxon>Anaerolineae</taxon>
        <taxon>Anaerolineales</taxon>
        <taxon>Anaerolineaceae</taxon>
        <taxon>Anaerolinea</taxon>
    </lineage>
</organism>
<dbReference type="InterPro" id="IPR051047">
    <property type="entry name" value="AccD/PCCB"/>
</dbReference>
<reference evidence="5 6" key="1">
    <citation type="journal article" date="2018" name="Nat. Biotechnol.">
        <title>A standardized bacterial taxonomy based on genome phylogeny substantially revises the tree of life.</title>
        <authorList>
            <person name="Parks D.H."/>
            <person name="Chuvochina M."/>
            <person name="Waite D.W."/>
            <person name="Rinke C."/>
            <person name="Skarshewski A."/>
            <person name="Chaumeil P.A."/>
            <person name="Hugenholtz P."/>
        </authorList>
    </citation>
    <scope>NUCLEOTIDE SEQUENCE [LARGE SCALE GENOMIC DNA]</scope>
    <source>
        <strain evidence="5">UBA8781</strain>
    </source>
</reference>
<dbReference type="STRING" id="229919.GCA_001050195_00476"/>
<feature type="compositionally biased region" description="Basic and acidic residues" evidence="2">
    <location>
        <begin position="27"/>
        <end position="48"/>
    </location>
</feature>
<keyword evidence="5" id="KW-0808">Transferase</keyword>
<evidence type="ECO:0000256" key="1">
    <source>
        <dbReference type="ARBA" id="ARBA00006102"/>
    </source>
</evidence>
<evidence type="ECO:0000313" key="5">
    <source>
        <dbReference type="EMBL" id="HCE17175.1"/>
    </source>
</evidence>
<sequence length="532" mass="57601">MTEFEVPDPNATGLENETQPESLRLLQESRKKLAEGGGKERVDAQHARGKMTARERVLALLDEGSFQEVDAFMLHRHSDFGLEKSRFPGDGLIAGFGKIQGRRVCVYAHDFTVLGGSFGEVAGQKVAKIMDLAMDAGVPVIGLQDSGGARIQEGIFSLAAYGELFYRNTLASGVVPQISVMLGPCAGGAVYSPALTDFIIMTKGISNMFITGPEVIKTVTQEEVDVETLGGAAAHASLSGVAHFAVDSEKEAFETVRRILSYLPSNNTEPPPAVVPTDDPWRMDVTLNTLVPEDPSMPYDMKVAIEKIFDLGSFFEVHASYAQNAIVGFARLHGQAVGVVAQQPMHLSGVIDIDASDKISRFVRFCDAFNLPLITLSDSPGFMPGVAQEHGGIIRHGAKIVYAYSEATVPKLTVVTRKGYGGAYIVMGSKHIHADLVYAWPSAEIAVMGAEGAVNILFRREIRAHPDPEAERARLVAEYREKFANPYRAAAHGFVDDVILPAETRPRLIAALELLRDKQSTLPAKKHGCMPV</sequence>
<evidence type="ECO:0000259" key="4">
    <source>
        <dbReference type="PROSITE" id="PS50989"/>
    </source>
</evidence>
<feature type="domain" description="CoA carboxyltransferase C-terminal" evidence="4">
    <location>
        <begin position="286"/>
        <end position="517"/>
    </location>
</feature>
<dbReference type="GO" id="GO:0016740">
    <property type="term" value="F:transferase activity"/>
    <property type="evidence" value="ECO:0007669"/>
    <property type="project" value="UniProtKB-KW"/>
</dbReference>
<dbReference type="GO" id="GO:0006633">
    <property type="term" value="P:fatty acid biosynthetic process"/>
    <property type="evidence" value="ECO:0007669"/>
    <property type="project" value="InterPro"/>
</dbReference>
<comment type="similarity">
    <text evidence="1">Belongs to the AccD/PCCB family.</text>
</comment>
<dbReference type="AlphaFoldDB" id="A0A3D1JG25"/>
<comment type="caution">
    <text evidence="5">The sequence shown here is derived from an EMBL/GenBank/DDBJ whole genome shotgun (WGS) entry which is preliminary data.</text>
</comment>
<gene>
    <name evidence="5" type="ORF">DEQ80_04885</name>
</gene>
<dbReference type="InterPro" id="IPR029045">
    <property type="entry name" value="ClpP/crotonase-like_dom_sf"/>
</dbReference>
<dbReference type="PRINTS" id="PR01070">
    <property type="entry name" value="ACCCTRFRASEB"/>
</dbReference>
<dbReference type="PANTHER" id="PTHR43842">
    <property type="entry name" value="PROPIONYL-COA CARBOXYLASE BETA CHAIN"/>
    <property type="match status" value="1"/>
</dbReference>
<dbReference type="GO" id="GO:0004658">
    <property type="term" value="F:propionyl-CoA carboxylase activity"/>
    <property type="evidence" value="ECO:0007669"/>
    <property type="project" value="UniProtKB-ARBA"/>
</dbReference>
<dbReference type="PANTHER" id="PTHR43842:SF2">
    <property type="entry name" value="PROPIONYL-COA CARBOXYLASE BETA CHAIN, MITOCHONDRIAL"/>
    <property type="match status" value="1"/>
</dbReference>
<evidence type="ECO:0000259" key="3">
    <source>
        <dbReference type="PROSITE" id="PS50980"/>
    </source>
</evidence>
<dbReference type="InterPro" id="IPR034733">
    <property type="entry name" value="AcCoA_carboxyl_beta"/>
</dbReference>
<dbReference type="InterPro" id="IPR011762">
    <property type="entry name" value="COA_CT_N"/>
</dbReference>
<feature type="domain" description="CoA carboxyltransferase N-terminal" evidence="3">
    <location>
        <begin position="19"/>
        <end position="275"/>
    </location>
</feature>
<evidence type="ECO:0000313" key="6">
    <source>
        <dbReference type="Proteomes" id="UP000264141"/>
    </source>
</evidence>
<dbReference type="PROSITE" id="PS50980">
    <property type="entry name" value="COA_CT_NTER"/>
    <property type="match status" value="1"/>
</dbReference>